<dbReference type="PANTHER" id="PTHR47642">
    <property type="entry name" value="ATP-DEPENDENT DNA HELICASE"/>
    <property type="match status" value="1"/>
</dbReference>
<evidence type="ECO:0008006" key="3">
    <source>
        <dbReference type="Google" id="ProtNLM"/>
    </source>
</evidence>
<dbReference type="AlphaFoldDB" id="A0A165ELV5"/>
<dbReference type="STRING" id="1353952.A0A165ELV5"/>
<proteinExistence type="predicted"/>
<evidence type="ECO:0000313" key="1">
    <source>
        <dbReference type="EMBL" id="KZT55126.1"/>
    </source>
</evidence>
<accession>A0A165ELV5</accession>
<dbReference type="OrthoDB" id="3353471at2759"/>
<keyword evidence="2" id="KW-1185">Reference proteome</keyword>
<evidence type="ECO:0000313" key="2">
    <source>
        <dbReference type="Proteomes" id="UP000076842"/>
    </source>
</evidence>
<gene>
    <name evidence="1" type="ORF">CALCODRAFT_437642</name>
</gene>
<dbReference type="InterPro" id="IPR027417">
    <property type="entry name" value="P-loop_NTPase"/>
</dbReference>
<name>A0A165ELV5_9BASI</name>
<sequence>RTQLPLRLAYATTFNSCQGLTLDRTVLDCRTDVFAHGQLYTALTRVRTQQDSIVLLGEETDEVSVANIQDELLMLPHNILQ</sequence>
<dbReference type="SUPFAM" id="SSF52540">
    <property type="entry name" value="P-loop containing nucleoside triphosphate hydrolases"/>
    <property type="match status" value="1"/>
</dbReference>
<feature type="non-terminal residue" evidence="1">
    <location>
        <position position="1"/>
    </location>
</feature>
<dbReference type="EMBL" id="KV424001">
    <property type="protein sequence ID" value="KZT55126.1"/>
    <property type="molecule type" value="Genomic_DNA"/>
</dbReference>
<protein>
    <recommendedName>
        <fullName evidence="3">ATP-dependent DNA helicase</fullName>
    </recommendedName>
</protein>
<reference evidence="1 2" key="1">
    <citation type="journal article" date="2016" name="Mol. Biol. Evol.">
        <title>Comparative Genomics of Early-Diverging Mushroom-Forming Fungi Provides Insights into the Origins of Lignocellulose Decay Capabilities.</title>
        <authorList>
            <person name="Nagy L.G."/>
            <person name="Riley R."/>
            <person name="Tritt A."/>
            <person name="Adam C."/>
            <person name="Daum C."/>
            <person name="Floudas D."/>
            <person name="Sun H."/>
            <person name="Yadav J.S."/>
            <person name="Pangilinan J."/>
            <person name="Larsson K.H."/>
            <person name="Matsuura K."/>
            <person name="Barry K."/>
            <person name="Labutti K."/>
            <person name="Kuo R."/>
            <person name="Ohm R.A."/>
            <person name="Bhattacharya S.S."/>
            <person name="Shirouzu T."/>
            <person name="Yoshinaga Y."/>
            <person name="Martin F.M."/>
            <person name="Grigoriev I.V."/>
            <person name="Hibbett D.S."/>
        </authorList>
    </citation>
    <scope>NUCLEOTIDE SEQUENCE [LARGE SCALE GENOMIC DNA]</scope>
    <source>
        <strain evidence="1 2">HHB12733</strain>
    </source>
</reference>
<dbReference type="InterPro" id="IPR051055">
    <property type="entry name" value="PIF1_helicase"/>
</dbReference>
<dbReference type="PANTHER" id="PTHR47642:SF5">
    <property type="entry name" value="ATP-DEPENDENT DNA HELICASE"/>
    <property type="match status" value="1"/>
</dbReference>
<dbReference type="Proteomes" id="UP000076842">
    <property type="component" value="Unassembled WGS sequence"/>
</dbReference>
<dbReference type="InParanoid" id="A0A165ELV5"/>
<organism evidence="1 2">
    <name type="scientific">Calocera cornea HHB12733</name>
    <dbReference type="NCBI Taxonomy" id="1353952"/>
    <lineage>
        <taxon>Eukaryota</taxon>
        <taxon>Fungi</taxon>
        <taxon>Dikarya</taxon>
        <taxon>Basidiomycota</taxon>
        <taxon>Agaricomycotina</taxon>
        <taxon>Dacrymycetes</taxon>
        <taxon>Dacrymycetales</taxon>
        <taxon>Dacrymycetaceae</taxon>
        <taxon>Calocera</taxon>
    </lineage>
</organism>